<dbReference type="EnsemblPlants" id="LPERR11G09090.1">
    <property type="protein sequence ID" value="LPERR11G09090.1"/>
    <property type="gene ID" value="LPERR11G09090"/>
</dbReference>
<reference evidence="1 2" key="1">
    <citation type="submission" date="2012-08" db="EMBL/GenBank/DDBJ databases">
        <title>Oryza genome evolution.</title>
        <authorList>
            <person name="Wing R.A."/>
        </authorList>
    </citation>
    <scope>NUCLEOTIDE SEQUENCE</scope>
</reference>
<reference evidence="2" key="2">
    <citation type="submission" date="2013-12" db="EMBL/GenBank/DDBJ databases">
        <authorList>
            <person name="Yu Y."/>
            <person name="Lee S."/>
            <person name="de Baynast K."/>
            <person name="Wissotski M."/>
            <person name="Liu L."/>
            <person name="Talag J."/>
            <person name="Goicoechea J."/>
            <person name="Angelova A."/>
            <person name="Jetty R."/>
            <person name="Kudrna D."/>
            <person name="Golser W."/>
            <person name="Rivera L."/>
            <person name="Zhang J."/>
            <person name="Wing R."/>
        </authorList>
    </citation>
    <scope>NUCLEOTIDE SEQUENCE</scope>
</reference>
<proteinExistence type="predicted"/>
<sequence length="121" mass="14793">MQFLNVNVKDEHYFRGEDRIIIEFEWFQLFHKDALDKSLMLRHKRQGVYDVGFIDPYVMHAVNVVDNLEETERNILRFLRKQAHKTTILLPYVFSAWERFTSKEPGEWKLEYRRDRVAEED</sequence>
<reference evidence="1" key="3">
    <citation type="submission" date="2015-04" db="UniProtKB">
        <authorList>
            <consortium name="EnsemblPlants"/>
        </authorList>
    </citation>
    <scope>IDENTIFICATION</scope>
</reference>
<accession>A0A0D9XRG6</accession>
<dbReference type="HOGENOM" id="CLU_2041415_0_0_1"/>
<dbReference type="Proteomes" id="UP000032180">
    <property type="component" value="Chromosome 11"/>
</dbReference>
<dbReference type="Gramene" id="LPERR11G09090.1">
    <property type="protein sequence ID" value="LPERR11G09090.1"/>
    <property type="gene ID" value="LPERR11G09090"/>
</dbReference>
<evidence type="ECO:0000313" key="1">
    <source>
        <dbReference type="EnsemblPlants" id="LPERR11G09090.1"/>
    </source>
</evidence>
<dbReference type="AlphaFoldDB" id="A0A0D9XRG6"/>
<keyword evidence="2" id="KW-1185">Reference proteome</keyword>
<protein>
    <submittedName>
        <fullName evidence="1">Uncharacterized protein</fullName>
    </submittedName>
</protein>
<name>A0A0D9XRG6_9ORYZ</name>
<organism evidence="1 2">
    <name type="scientific">Leersia perrieri</name>
    <dbReference type="NCBI Taxonomy" id="77586"/>
    <lineage>
        <taxon>Eukaryota</taxon>
        <taxon>Viridiplantae</taxon>
        <taxon>Streptophyta</taxon>
        <taxon>Embryophyta</taxon>
        <taxon>Tracheophyta</taxon>
        <taxon>Spermatophyta</taxon>
        <taxon>Magnoliopsida</taxon>
        <taxon>Liliopsida</taxon>
        <taxon>Poales</taxon>
        <taxon>Poaceae</taxon>
        <taxon>BOP clade</taxon>
        <taxon>Oryzoideae</taxon>
        <taxon>Oryzeae</taxon>
        <taxon>Oryzinae</taxon>
        <taxon>Leersia</taxon>
    </lineage>
</organism>
<evidence type="ECO:0000313" key="2">
    <source>
        <dbReference type="Proteomes" id="UP000032180"/>
    </source>
</evidence>